<proteinExistence type="predicted"/>
<comment type="caution">
    <text evidence="1">The sequence shown here is derived from an EMBL/GenBank/DDBJ whole genome shotgun (WGS) entry which is preliminary data.</text>
</comment>
<evidence type="ECO:0000313" key="2">
    <source>
        <dbReference type="Proteomes" id="UP001153331"/>
    </source>
</evidence>
<dbReference type="Proteomes" id="UP001153331">
    <property type="component" value="Unassembled WGS sequence"/>
</dbReference>
<reference evidence="1" key="1">
    <citation type="submission" date="2022-11" db="EMBL/GenBank/DDBJ databases">
        <title>Genome Sequence of Boeremia exigua.</title>
        <authorList>
            <person name="Buettner E."/>
        </authorList>
    </citation>
    <scope>NUCLEOTIDE SEQUENCE</scope>
    <source>
        <strain evidence="1">CU02</strain>
    </source>
</reference>
<name>A0ACC2IE67_9PLEO</name>
<evidence type="ECO:0000313" key="1">
    <source>
        <dbReference type="EMBL" id="KAJ8113493.1"/>
    </source>
</evidence>
<accession>A0ACC2IE67</accession>
<protein>
    <submittedName>
        <fullName evidence="1">Uncharacterized protein</fullName>
    </submittedName>
</protein>
<gene>
    <name evidence="1" type="ORF">OPT61_g4390</name>
</gene>
<sequence length="905" mass="101026">MFVTSGPQFVQLWVSGLVQQASRRNCPLRVSSDNLETFSEPRSTGSQQAAPCQLNTQPKSIFTAPAREYGVAAAADPGQRFSVKIFESGNTLSLDSASVTIPNAARTASDRVDLPMRAFAGGFYSNLKSMYDYLGVQYQSQPFVFEFAQSHTPYFTHASNLHQLPARSKGVGLITFLLEIAYLAVCYIHFSLCCFFIAPQRGETLQAYVERTWTPKGFVTYYILPLISSVTTCPHESLLEFPASDLTEYKRRTHRAPHYTVSEGVRAAQDRLAKGIHYELNAGVTAVEPHEKGVRLSWKRCDGHKQVEMFDKVVLAVAPDVVGQVFEPLRPYTSRIPTTLVESVVHTDESVLNLGERTATSPKGAAQLIHLNTSTQGEHKTESHHVQPCGAIVTTCPHSALEKSQIAHSAKFTRVLRSPQSQRIVNAIFGLGQDYSVDEKSTPRWKNGDDNVYLVGGWCWDVMISRALKLAATAAVIWLALPLFISGTHRSQPVNLQNDLKSWAVPSYLRTLLAALLLTRIWTAGSRQTNDNRVHGIQRTCKGLLVYTGLPILILLWASSSDFKWSDCNQETKIQCAVGAILCFGATPNKKSVYGLQHARLHLDTQVPMWMNMGYWKKNPEHTSRSKSLAEACRDLLNLVLAEAELSSDVQSHRSRSLIDVGFGCGEQTIHLMSEQPVRPSDKLWWDDQHHKVHFDQYVGVTQDESQCQYAQKRVDELEKANIRLFCADASKPASWNEELLKAVQTASSKSQETWLLALDTAYHFSPSRWVLIECMFERFEASYMAFDLCISPQATTLQKLCLRALTTLMGAPWTNFVTPAAYRQKLVEIGYANDDIKITDISEHVFAPLAKYMDDQDRTLKTIGLGLGSFRAAKQLFGWWGRTGIIRGVVVVARRGDSSMESAP</sequence>
<organism evidence="1 2">
    <name type="scientific">Boeremia exigua</name>
    <dbReference type="NCBI Taxonomy" id="749465"/>
    <lineage>
        <taxon>Eukaryota</taxon>
        <taxon>Fungi</taxon>
        <taxon>Dikarya</taxon>
        <taxon>Ascomycota</taxon>
        <taxon>Pezizomycotina</taxon>
        <taxon>Dothideomycetes</taxon>
        <taxon>Pleosporomycetidae</taxon>
        <taxon>Pleosporales</taxon>
        <taxon>Pleosporineae</taxon>
        <taxon>Didymellaceae</taxon>
        <taxon>Boeremia</taxon>
    </lineage>
</organism>
<dbReference type="EMBL" id="JAPHNI010000250">
    <property type="protein sequence ID" value="KAJ8113493.1"/>
    <property type="molecule type" value="Genomic_DNA"/>
</dbReference>
<keyword evidence="2" id="KW-1185">Reference proteome</keyword>